<feature type="region of interest" description="Disordered" evidence="1">
    <location>
        <begin position="1"/>
        <end position="39"/>
    </location>
</feature>
<dbReference type="Pfam" id="PF03235">
    <property type="entry name" value="GmrSD_N"/>
    <property type="match status" value="1"/>
</dbReference>
<dbReference type="OrthoDB" id="9787127at2"/>
<name>A0A2S9YNA5_9BACT</name>
<dbReference type="InterPro" id="IPR004919">
    <property type="entry name" value="GmrSD_N"/>
</dbReference>
<sequence length="385" mass="43719">MSQEQPPTDSIREEYFENEATGVETEEEDGGGSEKVQPWDPERIRVHTKHFSLRQVVDMIEEKDIDIAPDFQRLYVWKDRQKWSLIESILLGIPLPTFYFNEDKDGKMQVVDGVQRLTTIYDFVRGEKFALGAVDYLNDLRNSTFDQLGATFKRRMNNTQLVVHVIDPQTPYRVKFDIFRRINTGGSPLSSQEIRHCMSRERSRTLLANLAASQPFALATGGSLYKHIRMADREVVLRFCAFSMFGSDNYSAAHSLDAFLVRATEKLDDPAAFGDEELAALDAAFRRAMRNAYTVFGDHAFRKWPLDNDRRNPINRALFEVWAVVLAQYEESVVAAGAAELATAARGLMTHDQEFIEAISQGTGDMRRVRKRFDSAAEAAKAVLG</sequence>
<evidence type="ECO:0000313" key="4">
    <source>
        <dbReference type="Proteomes" id="UP000238823"/>
    </source>
</evidence>
<reference evidence="3 4" key="1">
    <citation type="submission" date="2018-03" db="EMBL/GenBank/DDBJ databases">
        <title>Draft Genome Sequences of the Obligatory Marine Myxobacteria Enhygromyxa salina SWB007.</title>
        <authorList>
            <person name="Poehlein A."/>
            <person name="Moghaddam J.A."/>
            <person name="Harms H."/>
            <person name="Alanjari M."/>
            <person name="Koenig G.M."/>
            <person name="Daniel R."/>
            <person name="Schaeberle T.F."/>
        </authorList>
    </citation>
    <scope>NUCLEOTIDE SEQUENCE [LARGE SCALE GENOMIC DNA]</scope>
    <source>
        <strain evidence="3 4">SWB007</strain>
    </source>
</reference>
<dbReference type="AlphaFoldDB" id="A0A2S9YNA5"/>
<dbReference type="RefSeq" id="WP_106090702.1">
    <property type="nucleotide sequence ID" value="NZ_PVNL01000073.1"/>
</dbReference>
<dbReference type="PANTHER" id="PTHR39639">
    <property type="entry name" value="CHROMOSOME 16, WHOLE GENOME SHOTGUN SEQUENCE"/>
    <property type="match status" value="1"/>
</dbReference>
<dbReference type="PANTHER" id="PTHR39639:SF1">
    <property type="entry name" value="DUF262 DOMAIN-CONTAINING PROTEIN"/>
    <property type="match status" value="1"/>
</dbReference>
<dbReference type="Proteomes" id="UP000238823">
    <property type="component" value="Unassembled WGS sequence"/>
</dbReference>
<evidence type="ECO:0000313" key="3">
    <source>
        <dbReference type="EMBL" id="PRQ06574.1"/>
    </source>
</evidence>
<organism evidence="3 4">
    <name type="scientific">Enhygromyxa salina</name>
    <dbReference type="NCBI Taxonomy" id="215803"/>
    <lineage>
        <taxon>Bacteria</taxon>
        <taxon>Pseudomonadati</taxon>
        <taxon>Myxococcota</taxon>
        <taxon>Polyangia</taxon>
        <taxon>Nannocystales</taxon>
        <taxon>Nannocystaceae</taxon>
        <taxon>Enhygromyxa</taxon>
    </lineage>
</organism>
<protein>
    <recommendedName>
        <fullName evidence="2">GmrSD restriction endonucleases N-terminal domain-containing protein</fullName>
    </recommendedName>
</protein>
<evidence type="ECO:0000259" key="2">
    <source>
        <dbReference type="Pfam" id="PF03235"/>
    </source>
</evidence>
<feature type="domain" description="GmrSD restriction endonucleases N-terminal" evidence="2">
    <location>
        <begin position="58"/>
        <end position="196"/>
    </location>
</feature>
<proteinExistence type="predicted"/>
<dbReference type="EMBL" id="PVNL01000073">
    <property type="protein sequence ID" value="PRQ06574.1"/>
    <property type="molecule type" value="Genomic_DNA"/>
</dbReference>
<evidence type="ECO:0000256" key="1">
    <source>
        <dbReference type="SAM" id="MobiDB-lite"/>
    </source>
</evidence>
<comment type="caution">
    <text evidence="3">The sequence shown here is derived from an EMBL/GenBank/DDBJ whole genome shotgun (WGS) entry which is preliminary data.</text>
</comment>
<gene>
    <name evidence="3" type="ORF">ENSA7_37270</name>
</gene>
<accession>A0A2S9YNA5</accession>